<dbReference type="AlphaFoldDB" id="A0A177CGR9"/>
<gene>
    <name evidence="2" type="ORF">CC84DRAFT_1205728</name>
</gene>
<dbReference type="RefSeq" id="XP_018036507.1">
    <property type="nucleotide sequence ID" value="XM_018181995.1"/>
</dbReference>
<evidence type="ECO:0000313" key="3">
    <source>
        <dbReference type="Proteomes" id="UP000077069"/>
    </source>
</evidence>
<evidence type="ECO:0000313" key="2">
    <source>
        <dbReference type="EMBL" id="OAG06142.1"/>
    </source>
</evidence>
<sequence length="714" mass="77786">MAYPGNPWAGNVLPLEDGPNFPLLKYSRKERRVLSNSYDEAGLAHTTPLPVNTFVENVAQRIKNAGQHVAKVETIPKAQNVVARDTRTRTRDVERCGPLDRATRISGSSLARRKTRGLSAFPTASKLVMPRASRMPPSSRSLFQGREEKRRGRQMNWWSGREEEKAGELDAMSYGEWEAPKEYLRYTEVLSSVREKRCWLLLRPTAPPPAVHSTSHITAVLDILPYVGNTPQPSSTMYPPHAVAIVHVSPNLMPRLPAPQSLLKSNHTAYHPDVPFASSPVQLSTDTTTLNITSRLRSPTHPHKQKQHRHHQHPYPAHARALEQASTPASSAVPIGTFASRRTSFPSSPCLPLVPNARQAAHPPPLPNAATILARRSSGVGSAAAKREAPTGRSERACTARSTTMQCGLADCDDDAALEVTARLAEGAAAASASTRQAITVRLGGPRCHSLSAPHRIPAYRRPVRANNAGLRLVSSRRQDPVSTNEPLRPRVGARPFHRKRKRSLAHASRCPLEALRPRPIACRRRASSAPVRPARRTATRGATSHSMTHRLQSSIDPIVCTPTSARHAPRCVAGLGDEGPAGVVARVPCRIAAAAQQRTPRSAGAPGLAAQLPRCITPILVGVWYARTLARQQREAGRRCLCPLRFRLVVICAPAIPGTRQCGVGVGLRDTSLRRDTLSSPVTMHAPGMCTRRSVFNPDRSGGHTRDSVRVPQ</sequence>
<evidence type="ECO:0000256" key="1">
    <source>
        <dbReference type="SAM" id="MobiDB-lite"/>
    </source>
</evidence>
<dbReference type="InParanoid" id="A0A177CGR9"/>
<dbReference type="Proteomes" id="UP000077069">
    <property type="component" value="Unassembled WGS sequence"/>
</dbReference>
<proteinExistence type="predicted"/>
<protein>
    <submittedName>
        <fullName evidence="2">Uncharacterized protein</fullName>
    </submittedName>
</protein>
<feature type="region of interest" description="Disordered" evidence="1">
    <location>
        <begin position="525"/>
        <end position="552"/>
    </location>
</feature>
<feature type="compositionally biased region" description="Basic and acidic residues" evidence="1">
    <location>
        <begin position="702"/>
        <end position="714"/>
    </location>
</feature>
<feature type="compositionally biased region" description="Basic residues" evidence="1">
    <location>
        <begin position="298"/>
        <end position="313"/>
    </location>
</feature>
<reference evidence="2 3" key="1">
    <citation type="submission" date="2016-05" db="EMBL/GenBank/DDBJ databases">
        <title>Comparative analysis of secretome profiles of manganese(II)-oxidizing ascomycete fungi.</title>
        <authorList>
            <consortium name="DOE Joint Genome Institute"/>
            <person name="Zeiner C.A."/>
            <person name="Purvine S.O."/>
            <person name="Zink E.M."/>
            <person name="Wu S."/>
            <person name="Pasa-Tolic L."/>
            <person name="Chaput D.L."/>
            <person name="Haridas S."/>
            <person name="Grigoriev I.V."/>
            <person name="Santelli C.M."/>
            <person name="Hansel C.M."/>
        </authorList>
    </citation>
    <scope>NUCLEOTIDE SEQUENCE [LARGE SCALE GENOMIC DNA]</scope>
    <source>
        <strain evidence="2 3">AP3s5-JAC2a</strain>
    </source>
</reference>
<dbReference type="EMBL" id="KV441552">
    <property type="protein sequence ID" value="OAG06142.1"/>
    <property type="molecule type" value="Genomic_DNA"/>
</dbReference>
<name>A0A177CGR9_9PLEO</name>
<organism evidence="2 3">
    <name type="scientific">Paraphaeosphaeria sporulosa</name>
    <dbReference type="NCBI Taxonomy" id="1460663"/>
    <lineage>
        <taxon>Eukaryota</taxon>
        <taxon>Fungi</taxon>
        <taxon>Dikarya</taxon>
        <taxon>Ascomycota</taxon>
        <taxon>Pezizomycotina</taxon>
        <taxon>Dothideomycetes</taxon>
        <taxon>Pleosporomycetidae</taxon>
        <taxon>Pleosporales</taxon>
        <taxon>Massarineae</taxon>
        <taxon>Didymosphaeriaceae</taxon>
        <taxon>Paraphaeosphaeria</taxon>
    </lineage>
</organism>
<dbReference type="GeneID" id="28765481"/>
<feature type="region of interest" description="Disordered" evidence="1">
    <location>
        <begin position="693"/>
        <end position="714"/>
    </location>
</feature>
<keyword evidence="3" id="KW-1185">Reference proteome</keyword>
<accession>A0A177CGR9</accession>
<feature type="region of interest" description="Disordered" evidence="1">
    <location>
        <begin position="296"/>
        <end position="316"/>
    </location>
</feature>